<feature type="domain" description="GATA-type" evidence="12">
    <location>
        <begin position="47"/>
        <end position="100"/>
    </location>
</feature>
<evidence type="ECO:0000256" key="11">
    <source>
        <dbReference type="SAM" id="MobiDB-lite"/>
    </source>
</evidence>
<keyword evidence="8" id="KW-0804">Transcription</keyword>
<dbReference type="PROSITE" id="PS50114">
    <property type="entry name" value="GATA_ZN_FINGER_2"/>
    <property type="match status" value="2"/>
</dbReference>
<dbReference type="KEGG" id="pmrn:116951644"/>
<dbReference type="SMART" id="SM00401">
    <property type="entry name" value="ZnF_GATA"/>
    <property type="match status" value="2"/>
</dbReference>
<dbReference type="Proteomes" id="UP001318040">
    <property type="component" value="Chromosome 43"/>
</dbReference>
<dbReference type="AlphaFoldDB" id="A0AAJ7TY10"/>
<dbReference type="GO" id="GO:0045165">
    <property type="term" value="P:cell fate commitment"/>
    <property type="evidence" value="ECO:0007669"/>
    <property type="project" value="TreeGrafter"/>
</dbReference>
<evidence type="ECO:0000256" key="3">
    <source>
        <dbReference type="ARBA" id="ARBA00022771"/>
    </source>
</evidence>
<evidence type="ECO:0000313" key="14">
    <source>
        <dbReference type="RefSeq" id="XP_032826316.1"/>
    </source>
</evidence>
<dbReference type="InterPro" id="IPR039355">
    <property type="entry name" value="Transcription_factor_GATA"/>
</dbReference>
<keyword evidence="13" id="KW-1185">Reference proteome</keyword>
<evidence type="ECO:0000256" key="5">
    <source>
        <dbReference type="ARBA" id="ARBA00023015"/>
    </source>
</evidence>
<comment type="subcellular location">
    <subcellularLocation>
        <location evidence="1">Nucleus</location>
    </subcellularLocation>
</comment>
<dbReference type="GO" id="GO:0000122">
    <property type="term" value="P:negative regulation of transcription by RNA polymerase II"/>
    <property type="evidence" value="ECO:0007669"/>
    <property type="project" value="TreeGrafter"/>
</dbReference>
<feature type="domain" description="GATA-type" evidence="12">
    <location>
        <begin position="1"/>
        <end position="48"/>
    </location>
</feature>
<evidence type="ECO:0000256" key="4">
    <source>
        <dbReference type="ARBA" id="ARBA00022833"/>
    </source>
</evidence>
<evidence type="ECO:0000259" key="12">
    <source>
        <dbReference type="PROSITE" id="PS50114"/>
    </source>
</evidence>
<keyword evidence="5" id="KW-0805">Transcription regulation</keyword>
<keyword evidence="3 10" id="KW-0863">Zinc-finger</keyword>
<gene>
    <name evidence="14" type="primary">LOC116951644</name>
</gene>
<dbReference type="InterPro" id="IPR013088">
    <property type="entry name" value="Znf_NHR/GATA"/>
</dbReference>
<feature type="region of interest" description="Disordered" evidence="11">
    <location>
        <begin position="94"/>
        <end position="113"/>
    </location>
</feature>
<dbReference type="InterPro" id="IPR000679">
    <property type="entry name" value="Znf_GATA"/>
</dbReference>
<dbReference type="PRINTS" id="PR00619">
    <property type="entry name" value="GATAZNFINGER"/>
</dbReference>
<protein>
    <submittedName>
        <fullName evidence="14">Transcription factor GATA-4-like</fullName>
    </submittedName>
</protein>
<dbReference type="FunFam" id="3.30.50.10:FF:000032">
    <property type="entry name" value="Transcription factor GATA-3"/>
    <property type="match status" value="1"/>
</dbReference>
<dbReference type="GO" id="GO:0000978">
    <property type="term" value="F:RNA polymerase II cis-regulatory region sequence-specific DNA binding"/>
    <property type="evidence" value="ECO:0007669"/>
    <property type="project" value="TreeGrafter"/>
</dbReference>
<sequence>MSTPLWRRDGTGHYLCNACGLYHKTSKGGRPVFKAQKRLQQQQAVSRRAGLHCANCRTATTTLWRRNADGEPVCNACGLYMKLHGVARPLSMKKDAIQTRKRKPKGVGGSGKARAALVGMASPVEHSSAALSPHSRAHALELPPFAPPGLQDCSSHGSPPALGLLRMDGAGDPHYPHHPHPAHPCSASSGLPGSGHLELGAPLLSRDGTWCALALA</sequence>
<dbReference type="GO" id="GO:0005634">
    <property type="term" value="C:nucleus"/>
    <property type="evidence" value="ECO:0007669"/>
    <property type="project" value="UniProtKB-SubCell"/>
</dbReference>
<accession>A0AAJ7TY10</accession>
<evidence type="ECO:0000313" key="13">
    <source>
        <dbReference type="Proteomes" id="UP001318040"/>
    </source>
</evidence>
<dbReference type="PROSITE" id="PS00344">
    <property type="entry name" value="GATA_ZN_FINGER_1"/>
    <property type="match status" value="1"/>
</dbReference>
<keyword evidence="9" id="KW-0539">Nucleus</keyword>
<keyword evidence="6" id="KW-0238">DNA-binding</keyword>
<evidence type="ECO:0000256" key="6">
    <source>
        <dbReference type="ARBA" id="ARBA00023125"/>
    </source>
</evidence>
<dbReference type="SUPFAM" id="SSF57716">
    <property type="entry name" value="Glucocorticoid receptor-like (DNA-binding domain)"/>
    <property type="match status" value="2"/>
</dbReference>
<evidence type="ECO:0000256" key="9">
    <source>
        <dbReference type="ARBA" id="ARBA00023242"/>
    </source>
</evidence>
<dbReference type="PANTHER" id="PTHR10071:SF281">
    <property type="entry name" value="BOX A-BINDING FACTOR-RELATED"/>
    <property type="match status" value="1"/>
</dbReference>
<keyword evidence="2" id="KW-0479">Metal-binding</keyword>
<dbReference type="Gene3D" id="3.30.50.10">
    <property type="entry name" value="Erythroid Transcription Factor GATA-1, subunit A"/>
    <property type="match status" value="2"/>
</dbReference>
<reference evidence="14" key="1">
    <citation type="submission" date="2025-08" db="UniProtKB">
        <authorList>
            <consortium name="RefSeq"/>
        </authorList>
    </citation>
    <scope>IDENTIFICATION</scope>
    <source>
        <tissue evidence="14">Sperm</tissue>
    </source>
</reference>
<dbReference type="GO" id="GO:0000981">
    <property type="term" value="F:DNA-binding transcription factor activity, RNA polymerase II-specific"/>
    <property type="evidence" value="ECO:0007669"/>
    <property type="project" value="TreeGrafter"/>
</dbReference>
<proteinExistence type="predicted"/>
<dbReference type="GO" id="GO:0008270">
    <property type="term" value="F:zinc ion binding"/>
    <property type="evidence" value="ECO:0007669"/>
    <property type="project" value="UniProtKB-KW"/>
</dbReference>
<feature type="region of interest" description="Disordered" evidence="11">
    <location>
        <begin position="148"/>
        <end position="187"/>
    </location>
</feature>
<evidence type="ECO:0000256" key="2">
    <source>
        <dbReference type="ARBA" id="ARBA00022723"/>
    </source>
</evidence>
<organism evidence="13 14">
    <name type="scientific">Petromyzon marinus</name>
    <name type="common">Sea lamprey</name>
    <dbReference type="NCBI Taxonomy" id="7757"/>
    <lineage>
        <taxon>Eukaryota</taxon>
        <taxon>Metazoa</taxon>
        <taxon>Chordata</taxon>
        <taxon>Craniata</taxon>
        <taxon>Vertebrata</taxon>
        <taxon>Cyclostomata</taxon>
        <taxon>Hyperoartia</taxon>
        <taxon>Petromyzontiformes</taxon>
        <taxon>Petromyzontidae</taxon>
        <taxon>Petromyzon</taxon>
    </lineage>
</organism>
<dbReference type="PANTHER" id="PTHR10071">
    <property type="entry name" value="TRANSCRIPTION FACTOR GATA FAMILY MEMBER"/>
    <property type="match status" value="1"/>
</dbReference>
<name>A0AAJ7TY10_PETMA</name>
<keyword evidence="4" id="KW-0862">Zinc</keyword>
<dbReference type="RefSeq" id="XP_032826316.1">
    <property type="nucleotide sequence ID" value="XM_032970425.1"/>
</dbReference>
<keyword evidence="7" id="KW-0010">Activator</keyword>
<evidence type="ECO:0000256" key="1">
    <source>
        <dbReference type="ARBA" id="ARBA00004123"/>
    </source>
</evidence>
<dbReference type="CDD" id="cd00202">
    <property type="entry name" value="ZnF_GATA"/>
    <property type="match status" value="2"/>
</dbReference>
<dbReference type="GO" id="GO:0045944">
    <property type="term" value="P:positive regulation of transcription by RNA polymerase II"/>
    <property type="evidence" value="ECO:0007669"/>
    <property type="project" value="TreeGrafter"/>
</dbReference>
<evidence type="ECO:0000256" key="10">
    <source>
        <dbReference type="PROSITE-ProRule" id="PRU00094"/>
    </source>
</evidence>
<dbReference type="Pfam" id="PF00320">
    <property type="entry name" value="GATA"/>
    <property type="match status" value="2"/>
</dbReference>
<evidence type="ECO:0000256" key="7">
    <source>
        <dbReference type="ARBA" id="ARBA00023159"/>
    </source>
</evidence>
<evidence type="ECO:0000256" key="8">
    <source>
        <dbReference type="ARBA" id="ARBA00023163"/>
    </source>
</evidence>